<protein>
    <submittedName>
        <fullName evidence="3">Uncharacterized protein</fullName>
    </submittedName>
</protein>
<dbReference type="EMBL" id="JACICA010000002">
    <property type="protein sequence ID" value="MBB3701997.1"/>
    <property type="molecule type" value="Genomic_DNA"/>
</dbReference>
<gene>
    <name evidence="3" type="ORF">FHS60_000450</name>
</gene>
<evidence type="ECO:0000256" key="1">
    <source>
        <dbReference type="SAM" id="Coils"/>
    </source>
</evidence>
<organism evidence="3 4">
    <name type="scientific">Alloprevotella rava</name>
    <dbReference type="NCBI Taxonomy" id="671218"/>
    <lineage>
        <taxon>Bacteria</taxon>
        <taxon>Pseudomonadati</taxon>
        <taxon>Bacteroidota</taxon>
        <taxon>Bacteroidia</taxon>
        <taxon>Bacteroidales</taxon>
        <taxon>Prevotellaceae</taxon>
        <taxon>Alloprevotella</taxon>
    </lineage>
</organism>
<proteinExistence type="predicted"/>
<dbReference type="Proteomes" id="UP000541425">
    <property type="component" value="Unassembled WGS sequence"/>
</dbReference>
<dbReference type="RefSeq" id="WP_183694380.1">
    <property type="nucleotide sequence ID" value="NZ_JACICA010000002.1"/>
</dbReference>
<keyword evidence="2" id="KW-0732">Signal</keyword>
<evidence type="ECO:0000313" key="4">
    <source>
        <dbReference type="Proteomes" id="UP000541425"/>
    </source>
</evidence>
<feature type="coiled-coil region" evidence="1">
    <location>
        <begin position="32"/>
        <end position="64"/>
    </location>
</feature>
<accession>A0A7W5UL15</accession>
<evidence type="ECO:0000256" key="2">
    <source>
        <dbReference type="SAM" id="SignalP"/>
    </source>
</evidence>
<comment type="caution">
    <text evidence="3">The sequence shown here is derived from an EMBL/GenBank/DDBJ whole genome shotgun (WGS) entry which is preliminary data.</text>
</comment>
<name>A0A7W5UL15_9BACT</name>
<dbReference type="AlphaFoldDB" id="A0A7W5UL15"/>
<reference evidence="3 4" key="1">
    <citation type="submission" date="2020-08" db="EMBL/GenBank/DDBJ databases">
        <title>Genomic Encyclopedia of Type Strains, Phase IV (KMG-IV): sequencing the most valuable type-strain genomes for metagenomic binning, comparative biology and taxonomic classification.</title>
        <authorList>
            <person name="Goeker M."/>
        </authorList>
    </citation>
    <scope>NUCLEOTIDE SEQUENCE [LARGE SCALE GENOMIC DNA]</scope>
    <source>
        <strain evidence="3 4">DSM 22548</strain>
    </source>
</reference>
<sequence>MVKINRITVLSTAIVLALVLATPARAQFGGILKKAKDAVKEKAKEKVEEAKEKVVNKAANAIDNIAEKDKDKAADKAADKTAGNTEESVDTYFFINGSNLSKSGQYNKLISLYKQNFEPSKEALAHESFANNESVPSGYSKSYKQMYAAYEHLDPKLFPLQPYYKYPAFYALGKDRLFNPLAYYLDMIKMFLTAPMGYEGYEKLGIVGYNATKNPELVSADGQKLAMQVDELFRYPMAARFFADPNCKSSVWALGMLLAYESTRVTAVREYAVSGNTGVADAKAGLMFPYAAGVSPYDREVLMRDVACVAVDINLIATTVNDFYEMVETSKEPHLKVLYMLAGNEMYKHILTHHKDYERNKGKFNSQLMAYTRYNNTPEYAEIVNAAVVTPEPPTMALKAGAMDRQLNAQVLSIARQKVPGALRVVVINEAWKVHYNGSVPTDRAVRAWVVYRNKKGKLEAHDYSFCQDYQGGGKYGAMRYKGVGLQTVYVKQ</sequence>
<keyword evidence="1" id="KW-0175">Coiled coil</keyword>
<feature type="signal peptide" evidence="2">
    <location>
        <begin position="1"/>
        <end position="26"/>
    </location>
</feature>
<evidence type="ECO:0000313" key="3">
    <source>
        <dbReference type="EMBL" id="MBB3701997.1"/>
    </source>
</evidence>
<feature type="chain" id="PRO_5030753352" evidence="2">
    <location>
        <begin position="27"/>
        <end position="493"/>
    </location>
</feature>